<sequence>MSKRLKTPQPYNPPWSQQNLPSHLTQNMHLSELSIAGQLQHNPFFGSLQTPPKYMPNIADAHPYYGLPDVILLQNYGVIPQANYNLIPDSLELQRRLNRNSLIEHEMKRRFNSMLNLTEESLSDKVAQRKYGRT</sequence>
<name>A0ABQ9K380_9CUCU</name>
<feature type="region of interest" description="Disordered" evidence="1">
    <location>
        <begin position="1"/>
        <end position="20"/>
    </location>
</feature>
<gene>
    <name evidence="2" type="ORF">NQ317_012262</name>
</gene>
<dbReference type="EMBL" id="JAPWTJ010000051">
    <property type="protein sequence ID" value="KAJ8984038.1"/>
    <property type="molecule type" value="Genomic_DNA"/>
</dbReference>
<comment type="caution">
    <text evidence="2">The sequence shown here is derived from an EMBL/GenBank/DDBJ whole genome shotgun (WGS) entry which is preliminary data.</text>
</comment>
<protein>
    <submittedName>
        <fullName evidence="2">Uncharacterized protein</fullName>
    </submittedName>
</protein>
<evidence type="ECO:0000313" key="2">
    <source>
        <dbReference type="EMBL" id="KAJ8984038.1"/>
    </source>
</evidence>
<keyword evidence="3" id="KW-1185">Reference proteome</keyword>
<reference evidence="2" key="1">
    <citation type="journal article" date="2023" name="Insect Mol. Biol.">
        <title>Genome sequencing provides insights into the evolution of gene families encoding plant cell wall-degrading enzymes in longhorned beetles.</title>
        <authorList>
            <person name="Shin N.R."/>
            <person name="Okamura Y."/>
            <person name="Kirsch R."/>
            <person name="Pauchet Y."/>
        </authorList>
    </citation>
    <scope>NUCLEOTIDE SEQUENCE</scope>
    <source>
        <strain evidence="2">MMC_N1</strain>
    </source>
</reference>
<accession>A0ABQ9K380</accession>
<organism evidence="2 3">
    <name type="scientific">Molorchus minor</name>
    <dbReference type="NCBI Taxonomy" id="1323400"/>
    <lineage>
        <taxon>Eukaryota</taxon>
        <taxon>Metazoa</taxon>
        <taxon>Ecdysozoa</taxon>
        <taxon>Arthropoda</taxon>
        <taxon>Hexapoda</taxon>
        <taxon>Insecta</taxon>
        <taxon>Pterygota</taxon>
        <taxon>Neoptera</taxon>
        <taxon>Endopterygota</taxon>
        <taxon>Coleoptera</taxon>
        <taxon>Polyphaga</taxon>
        <taxon>Cucujiformia</taxon>
        <taxon>Chrysomeloidea</taxon>
        <taxon>Cerambycidae</taxon>
        <taxon>Lamiinae</taxon>
        <taxon>Monochamini</taxon>
        <taxon>Molorchus</taxon>
    </lineage>
</organism>
<dbReference type="Proteomes" id="UP001162164">
    <property type="component" value="Unassembled WGS sequence"/>
</dbReference>
<proteinExistence type="predicted"/>
<evidence type="ECO:0000313" key="3">
    <source>
        <dbReference type="Proteomes" id="UP001162164"/>
    </source>
</evidence>
<evidence type="ECO:0000256" key="1">
    <source>
        <dbReference type="SAM" id="MobiDB-lite"/>
    </source>
</evidence>